<feature type="signal peptide" evidence="1">
    <location>
        <begin position="1"/>
        <end position="23"/>
    </location>
</feature>
<sequence length="103" mass="11141">MKVSVITTAVFLLACVTCNYGQADMQKGLALMKKAMACFGNVDVSKIMQMKGGNPQIEKLMKGFQTCKSQPMDKIVDCLGREAGLNSTVTNCLNGVVRSISMR</sequence>
<dbReference type="AlphaFoldDB" id="A0A6G5A375"/>
<evidence type="ECO:0000256" key="1">
    <source>
        <dbReference type="SAM" id="SignalP"/>
    </source>
</evidence>
<evidence type="ECO:0000313" key="2">
    <source>
        <dbReference type="EMBL" id="NIE44656.1"/>
    </source>
</evidence>
<dbReference type="OrthoDB" id="6488656at2759"/>
<dbReference type="VEuPathDB" id="VectorBase:LOC119160023"/>
<dbReference type="EMBL" id="GIKN01002383">
    <property type="protein sequence ID" value="NIE44656.1"/>
    <property type="molecule type" value="Transcribed_RNA"/>
</dbReference>
<organism evidence="2">
    <name type="scientific">Rhipicephalus microplus</name>
    <name type="common">Cattle tick</name>
    <name type="synonym">Boophilus microplus</name>
    <dbReference type="NCBI Taxonomy" id="6941"/>
    <lineage>
        <taxon>Eukaryota</taxon>
        <taxon>Metazoa</taxon>
        <taxon>Ecdysozoa</taxon>
        <taxon>Arthropoda</taxon>
        <taxon>Chelicerata</taxon>
        <taxon>Arachnida</taxon>
        <taxon>Acari</taxon>
        <taxon>Parasitiformes</taxon>
        <taxon>Ixodida</taxon>
        <taxon>Ixodoidea</taxon>
        <taxon>Ixodidae</taxon>
        <taxon>Rhipicephalinae</taxon>
        <taxon>Rhipicephalus</taxon>
        <taxon>Boophilus</taxon>
    </lineage>
</organism>
<accession>A0A6G5A375</accession>
<feature type="chain" id="PRO_5026200973" evidence="1">
    <location>
        <begin position="24"/>
        <end position="103"/>
    </location>
</feature>
<dbReference type="PROSITE" id="PS51257">
    <property type="entry name" value="PROKAR_LIPOPROTEIN"/>
    <property type="match status" value="1"/>
</dbReference>
<proteinExistence type="predicted"/>
<protein>
    <submittedName>
        <fullName evidence="2">Putative secreted protein</fullName>
    </submittedName>
</protein>
<reference evidence="2" key="1">
    <citation type="submission" date="2020-03" db="EMBL/GenBank/DDBJ databases">
        <title>A transcriptome and proteome of the tick Rhipicephalus microplus shaped by the genetic composition of its hosts and developmental stage.</title>
        <authorList>
            <person name="Garcia G.R."/>
            <person name="Ribeiro J.M.C."/>
            <person name="Maruyama S.R."/>
            <person name="Gardinasse L.G."/>
            <person name="Nelson K."/>
            <person name="Ferreira B.R."/>
            <person name="Andrade T.G."/>
            <person name="Santos I.K.F.M."/>
        </authorList>
    </citation>
    <scope>NUCLEOTIDE SEQUENCE</scope>
    <source>
        <strain evidence="2">NSGR</strain>
        <tissue evidence="2">Salivary glands</tissue>
    </source>
</reference>
<name>A0A6G5A375_RHIMP</name>
<keyword evidence="1" id="KW-0732">Signal</keyword>